<name>A0A075WNQ5_ARCFL</name>
<accession>A0A075WNQ5</accession>
<evidence type="ECO:0000313" key="1">
    <source>
        <dbReference type="EMBL" id="AIG99193.1"/>
    </source>
</evidence>
<dbReference type="SUPFAM" id="SSF82171">
    <property type="entry name" value="DPP6 N-terminal domain-like"/>
    <property type="match status" value="1"/>
</dbReference>
<evidence type="ECO:0000313" key="2">
    <source>
        <dbReference type="Proteomes" id="UP000028501"/>
    </source>
</evidence>
<dbReference type="RefSeq" id="WP_048096278.1">
    <property type="nucleotide sequence ID" value="NZ_CP006577.1"/>
</dbReference>
<gene>
    <name evidence="1" type="ORF">AFULGI_00024770</name>
</gene>
<dbReference type="GeneID" id="24795954"/>
<dbReference type="KEGG" id="afg:AFULGI_00024770"/>
<reference evidence="1 2" key="1">
    <citation type="submission" date="2013-07" db="EMBL/GenBank/DDBJ databases">
        <title>Genome of Archaeoglobus fulgidus.</title>
        <authorList>
            <person name="Fiebig A."/>
            <person name="Birkeland N.-K."/>
        </authorList>
    </citation>
    <scope>NUCLEOTIDE SEQUENCE [LARGE SCALE GENOMIC DNA]</scope>
    <source>
        <strain evidence="1 2">DSM 8774</strain>
    </source>
</reference>
<proteinExistence type="predicted"/>
<dbReference type="HOGENOM" id="CLU_022794_0_0_2"/>
<sequence length="508" mass="56616">MRRRYAALAIVLALILPLALPELLFQLYPSSAVLNVDKLLNPPLENPNPFAAEPPANKYLDSVWAESHRNSYCQASSPFEAPRFPEKLRFEYLTLRDLPITIAFSEPYEDGKRVAWVSTVGFTGKIAKIDLENFSLIDEITPEGHRMGISGAYSVLANRTFFVPKLNRIYAYGDNGRLSRIELKGVFELPEVCSGEEIVGITLTYDGMIAFATNFGRVGVVSPNFGDYALYPINQNCEIAETISNSIAADESGGIYVVTDKAVYRINWDGKSLRLGWRAEYQTGEQRGGRLGKGSGSTPSLMNCGEDRFVVITDGQRLMHMVLFWRDEIPEDWKGIEGRDRRIAAEVPVTFGFEKDESYSEQSVLVRNCSAAITNNRLGLRLLDLLPERLQPFSMLLSNVPGIAPYGVEKFEWDAEKRALRSVWASNVSIPNAIPTMSDKTNLLYAIGQRGGFWTLEAVNWESGEAVWYARISPLPAHNSFYAATEIGPDGCIYTGMLWGVARLCNAD</sequence>
<protein>
    <submittedName>
        <fullName evidence="1">Uncharacterized protein</fullName>
    </submittedName>
</protein>
<organism evidence="1 2">
    <name type="scientific">Archaeoglobus fulgidus DSM 8774</name>
    <dbReference type="NCBI Taxonomy" id="1344584"/>
    <lineage>
        <taxon>Archaea</taxon>
        <taxon>Methanobacteriati</taxon>
        <taxon>Methanobacteriota</taxon>
        <taxon>Archaeoglobi</taxon>
        <taxon>Archaeoglobales</taxon>
        <taxon>Archaeoglobaceae</taxon>
        <taxon>Archaeoglobus</taxon>
    </lineage>
</organism>
<dbReference type="Proteomes" id="UP000028501">
    <property type="component" value="Chromosome"/>
</dbReference>
<dbReference type="EMBL" id="CP006577">
    <property type="protein sequence ID" value="AIG99193.1"/>
    <property type="molecule type" value="Genomic_DNA"/>
</dbReference>
<dbReference type="AlphaFoldDB" id="A0A075WNQ5"/>